<keyword evidence="3" id="KW-1185">Reference proteome</keyword>
<sequence>MDNKRPEPPLNDLQIPTRSVEPNCMSYEDGDGVKREIYLPQGSFQAASDYFQNQRWDELAKFVPYTGQGYSESDYKSCAPPLSVGAQDTEQEAVQTQG</sequence>
<evidence type="ECO:0000313" key="3">
    <source>
        <dbReference type="Proteomes" id="UP000799441"/>
    </source>
</evidence>
<accession>A0A9P4UKU8</accession>
<dbReference type="Proteomes" id="UP000799441">
    <property type="component" value="Unassembled WGS sequence"/>
</dbReference>
<organism evidence="2 3">
    <name type="scientific">Polychaeton citri CBS 116435</name>
    <dbReference type="NCBI Taxonomy" id="1314669"/>
    <lineage>
        <taxon>Eukaryota</taxon>
        <taxon>Fungi</taxon>
        <taxon>Dikarya</taxon>
        <taxon>Ascomycota</taxon>
        <taxon>Pezizomycotina</taxon>
        <taxon>Dothideomycetes</taxon>
        <taxon>Dothideomycetidae</taxon>
        <taxon>Capnodiales</taxon>
        <taxon>Capnodiaceae</taxon>
        <taxon>Polychaeton</taxon>
    </lineage>
</organism>
<name>A0A9P4UKU8_9PEZI</name>
<gene>
    <name evidence="2" type="ORF">K431DRAFT_288182</name>
</gene>
<dbReference type="AlphaFoldDB" id="A0A9P4UKU8"/>
<evidence type="ECO:0000256" key="1">
    <source>
        <dbReference type="SAM" id="MobiDB-lite"/>
    </source>
</evidence>
<protein>
    <submittedName>
        <fullName evidence="2">Uncharacterized protein</fullName>
    </submittedName>
</protein>
<feature type="region of interest" description="Disordered" evidence="1">
    <location>
        <begin position="1"/>
        <end position="23"/>
    </location>
</feature>
<dbReference type="OrthoDB" id="3919839at2759"/>
<dbReference type="EMBL" id="MU003835">
    <property type="protein sequence ID" value="KAF2717839.1"/>
    <property type="molecule type" value="Genomic_DNA"/>
</dbReference>
<reference evidence="2" key="1">
    <citation type="journal article" date="2020" name="Stud. Mycol.">
        <title>101 Dothideomycetes genomes: a test case for predicting lifestyles and emergence of pathogens.</title>
        <authorList>
            <person name="Haridas S."/>
            <person name="Albert R."/>
            <person name="Binder M."/>
            <person name="Bloem J."/>
            <person name="Labutti K."/>
            <person name="Salamov A."/>
            <person name="Andreopoulos B."/>
            <person name="Baker S."/>
            <person name="Barry K."/>
            <person name="Bills G."/>
            <person name="Bluhm B."/>
            <person name="Cannon C."/>
            <person name="Castanera R."/>
            <person name="Culley D."/>
            <person name="Daum C."/>
            <person name="Ezra D."/>
            <person name="Gonzalez J."/>
            <person name="Henrissat B."/>
            <person name="Kuo A."/>
            <person name="Liang C."/>
            <person name="Lipzen A."/>
            <person name="Lutzoni F."/>
            <person name="Magnuson J."/>
            <person name="Mondo S."/>
            <person name="Nolan M."/>
            <person name="Ohm R."/>
            <person name="Pangilinan J."/>
            <person name="Park H.-J."/>
            <person name="Ramirez L."/>
            <person name="Alfaro M."/>
            <person name="Sun H."/>
            <person name="Tritt A."/>
            <person name="Yoshinaga Y."/>
            <person name="Zwiers L.-H."/>
            <person name="Turgeon B."/>
            <person name="Goodwin S."/>
            <person name="Spatafora J."/>
            <person name="Crous P."/>
            <person name="Grigoriev I."/>
        </authorList>
    </citation>
    <scope>NUCLEOTIDE SEQUENCE</scope>
    <source>
        <strain evidence="2">CBS 116435</strain>
    </source>
</reference>
<comment type="caution">
    <text evidence="2">The sequence shown here is derived from an EMBL/GenBank/DDBJ whole genome shotgun (WGS) entry which is preliminary data.</text>
</comment>
<evidence type="ECO:0000313" key="2">
    <source>
        <dbReference type="EMBL" id="KAF2717839.1"/>
    </source>
</evidence>
<proteinExistence type="predicted"/>